<evidence type="ECO:0000256" key="1">
    <source>
        <dbReference type="SAM" id="MobiDB-lite"/>
    </source>
</evidence>
<reference evidence="3" key="1">
    <citation type="journal article" date="2019" name="Int. J. Syst. Evol. Microbiol.">
        <title>The Global Catalogue of Microorganisms (GCM) 10K type strain sequencing project: providing services to taxonomists for standard genome sequencing and annotation.</title>
        <authorList>
            <consortium name="The Broad Institute Genomics Platform"/>
            <consortium name="The Broad Institute Genome Sequencing Center for Infectious Disease"/>
            <person name="Wu L."/>
            <person name="Ma J."/>
        </authorList>
    </citation>
    <scope>NUCLEOTIDE SEQUENCE [LARGE SCALE GENOMIC DNA]</scope>
    <source>
        <strain evidence="3">CGMCC 4.7275</strain>
    </source>
</reference>
<comment type="caution">
    <text evidence="2">The sequence shown here is derived from an EMBL/GenBank/DDBJ whole genome shotgun (WGS) entry which is preliminary data.</text>
</comment>
<evidence type="ECO:0008006" key="4">
    <source>
        <dbReference type="Google" id="ProtNLM"/>
    </source>
</evidence>
<feature type="compositionally biased region" description="Gly residues" evidence="1">
    <location>
        <begin position="181"/>
        <end position="192"/>
    </location>
</feature>
<evidence type="ECO:0000313" key="2">
    <source>
        <dbReference type="EMBL" id="GGK03633.1"/>
    </source>
</evidence>
<dbReference type="Proteomes" id="UP000660265">
    <property type="component" value="Unassembled WGS sequence"/>
</dbReference>
<name>A0ABQ2EB98_9ACTN</name>
<keyword evidence="3" id="KW-1185">Reference proteome</keyword>
<evidence type="ECO:0000313" key="3">
    <source>
        <dbReference type="Proteomes" id="UP000660265"/>
    </source>
</evidence>
<dbReference type="RefSeq" id="WP_189108792.1">
    <property type="nucleotide sequence ID" value="NZ_BMMV01000012.1"/>
</dbReference>
<proteinExistence type="predicted"/>
<organism evidence="2 3">
    <name type="scientific">Streptomyces camponoticapitis</name>
    <dbReference type="NCBI Taxonomy" id="1616125"/>
    <lineage>
        <taxon>Bacteria</taxon>
        <taxon>Bacillati</taxon>
        <taxon>Actinomycetota</taxon>
        <taxon>Actinomycetes</taxon>
        <taxon>Kitasatosporales</taxon>
        <taxon>Streptomycetaceae</taxon>
        <taxon>Streptomyces</taxon>
    </lineage>
</organism>
<protein>
    <recommendedName>
        <fullName evidence="4">Proline-rich protein</fullName>
    </recommendedName>
</protein>
<feature type="compositionally biased region" description="Pro residues" evidence="1">
    <location>
        <begin position="116"/>
        <end position="126"/>
    </location>
</feature>
<feature type="region of interest" description="Disordered" evidence="1">
    <location>
        <begin position="108"/>
        <end position="192"/>
    </location>
</feature>
<gene>
    <name evidence="2" type="ORF">GCM10011583_39160</name>
</gene>
<sequence>MALPVPSPRAPLPAEDASALWYERKLGWATVAGPPVALLTGLRFDVLELPADAGAAVLRRLGAAGTGPVALVAGRMRLLVAAGSADELPGLLDWLEWGGIALDLTATGTDGRMTAPEPPGGAPGPRGPRRPRGPTGIARRGGDGVGSARRRAEQGAAVWLRPPEPGREVEPTLPALTHFGHGPGGSAGLGDRGGGVPDLVRLVDTAATECHRARLLRGESTGTKSQPLAFS</sequence>
<dbReference type="NCBIfam" id="NF040464">
    <property type="entry name" value="SCO3374_fam"/>
    <property type="match status" value="1"/>
</dbReference>
<dbReference type="EMBL" id="BMMV01000012">
    <property type="protein sequence ID" value="GGK03633.1"/>
    <property type="molecule type" value="Genomic_DNA"/>
</dbReference>
<accession>A0ABQ2EB98</accession>
<dbReference type="InterPro" id="IPR047919">
    <property type="entry name" value="SCO3374-like"/>
</dbReference>